<accession>A0A7G9YF62</accession>
<dbReference type="AlphaFoldDB" id="A0A7G9YF62"/>
<dbReference type="PANTHER" id="PTHR34047:SF8">
    <property type="entry name" value="PROTEIN YKFC"/>
    <property type="match status" value="1"/>
</dbReference>
<evidence type="ECO:0000259" key="1">
    <source>
        <dbReference type="PROSITE" id="PS50878"/>
    </source>
</evidence>
<proteinExistence type="predicted"/>
<dbReference type="PROSITE" id="PS50878">
    <property type="entry name" value="RT_POL"/>
    <property type="match status" value="1"/>
</dbReference>
<feature type="domain" description="Reverse transcriptase" evidence="1">
    <location>
        <begin position="1"/>
        <end position="115"/>
    </location>
</feature>
<dbReference type="CDD" id="cd01651">
    <property type="entry name" value="RT_G2_intron"/>
    <property type="match status" value="1"/>
</dbReference>
<dbReference type="SUPFAM" id="SSF56672">
    <property type="entry name" value="DNA/RNA polymerases"/>
    <property type="match status" value="1"/>
</dbReference>
<sequence>MECLKQRIADPTLLRLISRFLKSGILEEGVYFETDQGTPQGGVLSPVLANVYLHYALDLWFENEVLPQLTGFARLIRYADDFVVCFENKDEARAFGDELRRQMGKFGLTISERIE</sequence>
<dbReference type="InterPro" id="IPR043502">
    <property type="entry name" value="DNA/RNA_pol_sf"/>
</dbReference>
<reference evidence="2" key="1">
    <citation type="submission" date="2020-06" db="EMBL/GenBank/DDBJ databases">
        <title>Unique genomic features of the anaerobic methanotrophic archaea.</title>
        <authorList>
            <person name="Chadwick G.L."/>
            <person name="Skennerton C.T."/>
            <person name="Laso-Perez R."/>
            <person name="Leu A.O."/>
            <person name="Speth D.R."/>
            <person name="Yu H."/>
            <person name="Morgan-Lang C."/>
            <person name="Hatzenpichler R."/>
            <person name="Goudeau D."/>
            <person name="Malmstrom R."/>
            <person name="Brazelton W.J."/>
            <person name="Woyke T."/>
            <person name="Hallam S.J."/>
            <person name="Tyson G.W."/>
            <person name="Wegener G."/>
            <person name="Boetius A."/>
            <person name="Orphan V."/>
        </authorList>
    </citation>
    <scope>NUCLEOTIDE SEQUENCE</scope>
</reference>
<organism evidence="2">
    <name type="scientific">Candidatus Methanogaster sp. ANME-2c ERB4</name>
    <dbReference type="NCBI Taxonomy" id="2759911"/>
    <lineage>
        <taxon>Archaea</taxon>
        <taxon>Methanobacteriati</taxon>
        <taxon>Methanobacteriota</taxon>
        <taxon>Stenosarchaea group</taxon>
        <taxon>Methanomicrobia</taxon>
        <taxon>Methanosarcinales</taxon>
        <taxon>ANME-2 cluster</taxon>
        <taxon>Candidatus Methanogasteraceae</taxon>
        <taxon>Candidatus Methanogaster</taxon>
    </lineage>
</organism>
<dbReference type="EMBL" id="MT631211">
    <property type="protein sequence ID" value="QNO46646.1"/>
    <property type="molecule type" value="Genomic_DNA"/>
</dbReference>
<dbReference type="InterPro" id="IPR051083">
    <property type="entry name" value="GrpII_Intron_Splice-Mob/Def"/>
</dbReference>
<dbReference type="InterPro" id="IPR000477">
    <property type="entry name" value="RT_dom"/>
</dbReference>
<dbReference type="Pfam" id="PF00078">
    <property type="entry name" value="RVT_1"/>
    <property type="match status" value="1"/>
</dbReference>
<name>A0A7G9YF62_9EURY</name>
<dbReference type="PANTHER" id="PTHR34047">
    <property type="entry name" value="NUCLEAR INTRON MATURASE 1, MITOCHONDRIAL-RELATED"/>
    <property type="match status" value="1"/>
</dbReference>
<gene>
    <name evidence="2" type="ORF">OEAKOMNL_00048</name>
</gene>
<evidence type="ECO:0000313" key="2">
    <source>
        <dbReference type="EMBL" id="QNO46646.1"/>
    </source>
</evidence>
<protein>
    <recommendedName>
        <fullName evidence="1">Reverse transcriptase domain-containing protein</fullName>
    </recommendedName>
</protein>